<evidence type="ECO:0008006" key="3">
    <source>
        <dbReference type="Google" id="ProtNLM"/>
    </source>
</evidence>
<comment type="caution">
    <text evidence="1">The sequence shown here is derived from an EMBL/GenBank/DDBJ whole genome shotgun (WGS) entry which is preliminary data.</text>
</comment>
<proteinExistence type="predicted"/>
<keyword evidence="2" id="KW-1185">Reference proteome</keyword>
<dbReference type="EMBL" id="REFW01000001">
    <property type="protein sequence ID" value="RMB61841.1"/>
    <property type="molecule type" value="Genomic_DNA"/>
</dbReference>
<reference evidence="1 2" key="1">
    <citation type="submission" date="2018-10" db="EMBL/GenBank/DDBJ databases">
        <title>Tessaracoccus antarcticuss sp. nov., isolated from sediment.</title>
        <authorList>
            <person name="Zhou L.Y."/>
            <person name="Du Z.J."/>
        </authorList>
    </citation>
    <scope>NUCLEOTIDE SEQUENCE [LARGE SCALE GENOMIC DNA]</scope>
    <source>
        <strain evidence="1 2">JDX10</strain>
    </source>
</reference>
<dbReference type="OrthoDB" id="3531634at2"/>
<dbReference type="RefSeq" id="WP_121900389.1">
    <property type="nucleotide sequence ID" value="NZ_REFW01000001.1"/>
</dbReference>
<evidence type="ECO:0000313" key="1">
    <source>
        <dbReference type="EMBL" id="RMB61841.1"/>
    </source>
</evidence>
<dbReference type="AlphaFoldDB" id="A0A3M0G9X1"/>
<dbReference type="Proteomes" id="UP000275256">
    <property type="component" value="Unassembled WGS sequence"/>
</dbReference>
<protein>
    <recommendedName>
        <fullName evidence="3">DUF4352 domain-containing protein</fullName>
    </recommendedName>
</protein>
<dbReference type="PROSITE" id="PS51257">
    <property type="entry name" value="PROKAR_LIPOPROTEIN"/>
    <property type="match status" value="1"/>
</dbReference>
<gene>
    <name evidence="1" type="ORF">EAX62_04340</name>
</gene>
<organism evidence="1 2">
    <name type="scientific">Tessaracoccus antarcticus</name>
    <dbReference type="NCBI Taxonomy" id="2479848"/>
    <lineage>
        <taxon>Bacteria</taxon>
        <taxon>Bacillati</taxon>
        <taxon>Actinomycetota</taxon>
        <taxon>Actinomycetes</taxon>
        <taxon>Propionibacteriales</taxon>
        <taxon>Propionibacteriaceae</taxon>
        <taxon>Tessaracoccus</taxon>
    </lineage>
</organism>
<name>A0A3M0G9X1_9ACTN</name>
<sequence length="187" mass="20095">MSRGRWGPWLGFACVVVACLVFSVGAGAWIVRTTEPTQLGSGVVGSWAELSDQGFRVRLDDVEMATAFPSSYDPTDDVMAPEGFQFLRVRLTVESLVPAEGVLGCLVQLRNRDGEQIGNKDYGIDGPAASDCNALAATNKAGGPIGEGDRFESQSVFIVVPEDLDSFTLDIVPLFVEDDVLWSFELG</sequence>
<evidence type="ECO:0000313" key="2">
    <source>
        <dbReference type="Proteomes" id="UP000275256"/>
    </source>
</evidence>
<accession>A0A3M0G9X1</accession>